<evidence type="ECO:0000313" key="1">
    <source>
        <dbReference type="EMBL" id="KAK3768651.1"/>
    </source>
</evidence>
<organism evidence="1 2">
    <name type="scientific">Elysia crispata</name>
    <name type="common">lettuce slug</name>
    <dbReference type="NCBI Taxonomy" id="231223"/>
    <lineage>
        <taxon>Eukaryota</taxon>
        <taxon>Metazoa</taxon>
        <taxon>Spiralia</taxon>
        <taxon>Lophotrochozoa</taxon>
        <taxon>Mollusca</taxon>
        <taxon>Gastropoda</taxon>
        <taxon>Heterobranchia</taxon>
        <taxon>Euthyneura</taxon>
        <taxon>Panpulmonata</taxon>
        <taxon>Sacoglossa</taxon>
        <taxon>Placobranchoidea</taxon>
        <taxon>Plakobranchidae</taxon>
        <taxon>Elysia</taxon>
    </lineage>
</organism>
<dbReference type="Proteomes" id="UP001283361">
    <property type="component" value="Unassembled WGS sequence"/>
</dbReference>
<protein>
    <submittedName>
        <fullName evidence="1">Uncharacterized protein</fullName>
    </submittedName>
</protein>
<proteinExistence type="predicted"/>
<reference evidence="1" key="1">
    <citation type="journal article" date="2023" name="G3 (Bethesda)">
        <title>A reference genome for the long-term kleptoplast-retaining sea slug Elysia crispata morphotype clarki.</title>
        <authorList>
            <person name="Eastman K.E."/>
            <person name="Pendleton A.L."/>
            <person name="Shaikh M.A."/>
            <person name="Suttiyut T."/>
            <person name="Ogas R."/>
            <person name="Tomko P."/>
            <person name="Gavelis G."/>
            <person name="Widhalm J.R."/>
            <person name="Wisecaver J.H."/>
        </authorList>
    </citation>
    <scope>NUCLEOTIDE SEQUENCE</scope>
    <source>
        <strain evidence="1">ECLA1</strain>
    </source>
</reference>
<gene>
    <name evidence="1" type="ORF">RRG08_065945</name>
</gene>
<evidence type="ECO:0000313" key="2">
    <source>
        <dbReference type="Proteomes" id="UP001283361"/>
    </source>
</evidence>
<dbReference type="AlphaFoldDB" id="A0AAE0ZGS8"/>
<comment type="caution">
    <text evidence="1">The sequence shown here is derived from an EMBL/GenBank/DDBJ whole genome shotgun (WGS) entry which is preliminary data.</text>
</comment>
<name>A0AAE0ZGS8_9GAST</name>
<sequence length="68" mass="8116">MAFASLDLSPVEYCGKRFPRRCRKRSCRRRPWKLGLNQRNSSREGWSVSWFTHSTRFSFICQLDCSPE</sequence>
<keyword evidence="2" id="KW-1185">Reference proteome</keyword>
<dbReference type="EMBL" id="JAWDGP010004033">
    <property type="protein sequence ID" value="KAK3768651.1"/>
    <property type="molecule type" value="Genomic_DNA"/>
</dbReference>
<accession>A0AAE0ZGS8</accession>